<sequence length="60" mass="6919">MRFFFGLAGLLLARLRERPARNEVRDAANVVQAHTINGDVTFCHGSRCRQDDRQREPGRH</sequence>
<evidence type="ECO:0008006" key="3">
    <source>
        <dbReference type="Google" id="ProtNLM"/>
    </source>
</evidence>
<organism evidence="1 2">
    <name type="scientific">Allokutzneria oryzae</name>
    <dbReference type="NCBI Taxonomy" id="1378989"/>
    <lineage>
        <taxon>Bacteria</taxon>
        <taxon>Bacillati</taxon>
        <taxon>Actinomycetota</taxon>
        <taxon>Actinomycetes</taxon>
        <taxon>Pseudonocardiales</taxon>
        <taxon>Pseudonocardiaceae</taxon>
        <taxon>Allokutzneria</taxon>
    </lineage>
</organism>
<protein>
    <recommendedName>
        <fullName evidence="3">Secreted protein</fullName>
    </recommendedName>
</protein>
<gene>
    <name evidence="1" type="ORF">ACFFQA_22445</name>
</gene>
<evidence type="ECO:0000313" key="1">
    <source>
        <dbReference type="EMBL" id="MFB9906703.1"/>
    </source>
</evidence>
<name>A0ABV6A2Q3_9PSEU</name>
<evidence type="ECO:0000313" key="2">
    <source>
        <dbReference type="Proteomes" id="UP001589693"/>
    </source>
</evidence>
<reference evidence="1 2" key="1">
    <citation type="submission" date="2024-09" db="EMBL/GenBank/DDBJ databases">
        <authorList>
            <person name="Sun Q."/>
            <person name="Mori K."/>
        </authorList>
    </citation>
    <scope>NUCLEOTIDE SEQUENCE [LARGE SCALE GENOMIC DNA]</scope>
    <source>
        <strain evidence="1 2">TBRC 7907</strain>
    </source>
</reference>
<accession>A0ABV6A2Q3</accession>
<comment type="caution">
    <text evidence="1">The sequence shown here is derived from an EMBL/GenBank/DDBJ whole genome shotgun (WGS) entry which is preliminary data.</text>
</comment>
<keyword evidence="2" id="KW-1185">Reference proteome</keyword>
<dbReference type="RefSeq" id="WP_377855446.1">
    <property type="nucleotide sequence ID" value="NZ_JBHLZU010000018.1"/>
</dbReference>
<dbReference type="Proteomes" id="UP001589693">
    <property type="component" value="Unassembled WGS sequence"/>
</dbReference>
<proteinExistence type="predicted"/>
<dbReference type="EMBL" id="JBHLZU010000018">
    <property type="protein sequence ID" value="MFB9906703.1"/>
    <property type="molecule type" value="Genomic_DNA"/>
</dbReference>